<feature type="binding site" evidence="11">
    <location>
        <position position="203"/>
    </location>
    <ligand>
        <name>Ca(2+)</name>
        <dbReference type="ChEBI" id="CHEBI:29108"/>
        <label>1</label>
    </ligand>
</feature>
<evidence type="ECO:0000256" key="13">
    <source>
        <dbReference type="PROSITE-ProRule" id="PRU01011"/>
    </source>
</evidence>
<feature type="repeat" description="Hemopexin" evidence="13">
    <location>
        <begin position="435"/>
        <end position="483"/>
    </location>
</feature>
<feature type="chain" id="PRO_5020478248" description="Peptidase metallopeptidase domain-containing protein" evidence="14">
    <location>
        <begin position="24"/>
        <end position="487"/>
    </location>
</feature>
<keyword evidence="8" id="KW-0865">Zymogen</keyword>
<feature type="binding site" evidence="11">
    <location>
        <position position="196"/>
    </location>
    <ligand>
        <name>Ca(2+)</name>
        <dbReference type="ChEBI" id="CHEBI:29108"/>
        <label>2</label>
    </ligand>
</feature>
<feature type="domain" description="Peptidase metallopeptidase" evidence="15">
    <location>
        <begin position="109"/>
        <end position="269"/>
    </location>
</feature>
<sequence>MRICILPALRILAISALLFFCSAQARHAQHHRPSKVVDAVHYLKKFGYMEADKDAESLETALRQFQEFSHLHVTGRVDKATIRKMHQKRCGNGDLAPVMRVRTKRYALEGSYWSVKNLTYRITKKSSALPDFLVRRVLKRAFDVWEASSPLRFTYKPRGQVHIEVVFARGRHGDGEPFDGKGQILAHAFFPRFGGDVHFDDDEYWSPSKSDLGGVDLFAVATHEIGHSLGLKHSQNEHAIMAPFYQTYTGDALHLNNDDIKALMVLYGSSPIPPKASPRPLGPNICMDASLDAITVLGNGTTYAFKGDFYWRMNPLGSKSTPIPHRIIDDWPGLEGFIDAVVTDNDGDSYVFKGDRYWLFDRTGRVYTGYPKKISIGLTDTPSDIDAAFVWPHDDKPYFFKNDQFWKYSRYGMTRGWPRKVTSLFRGLFSPDRAPRRIDAALRASDGSSFLFVGDKYYRLQNWRHFKVSPGYPRNTAVDWFGCPSRV</sequence>
<feature type="binding site" evidence="11">
    <location>
        <position position="241"/>
    </location>
    <ligand>
        <name>Zn(2+)</name>
        <dbReference type="ChEBI" id="CHEBI:29105"/>
        <label>2</label>
        <note>catalytic</note>
    </ligand>
</feature>
<feature type="binding site" evidence="11">
    <location>
        <position position="294"/>
    </location>
    <ligand>
        <name>Ca(2+)</name>
        <dbReference type="ChEBI" id="CHEBI:29108"/>
        <label>5</label>
    </ligand>
</feature>
<dbReference type="GO" id="GO:0008270">
    <property type="term" value="F:zinc ion binding"/>
    <property type="evidence" value="ECO:0007669"/>
    <property type="project" value="InterPro"/>
</dbReference>
<keyword evidence="5" id="KW-0378">Hydrolase</keyword>
<feature type="binding site" evidence="11">
    <location>
        <position position="203"/>
    </location>
    <ligand>
        <name>Ca(2+)</name>
        <dbReference type="ChEBI" id="CHEBI:29108"/>
        <label>3</label>
    </ligand>
</feature>
<dbReference type="SMART" id="SM00235">
    <property type="entry name" value="ZnMc"/>
    <property type="match status" value="1"/>
</dbReference>
<feature type="binding site" evidence="10">
    <location>
        <position position="233"/>
    </location>
    <ligand>
        <name>Zn(2+)</name>
        <dbReference type="ChEBI" id="CHEBI:29105"/>
        <label>2</label>
        <note>catalytic</note>
    </ligand>
</feature>
<dbReference type="SUPFAM" id="SSF50923">
    <property type="entry name" value="Hemopexin-like domain"/>
    <property type="match status" value="1"/>
</dbReference>
<feature type="binding site" evidence="11">
    <location>
        <position position="388"/>
    </location>
    <ligand>
        <name>Ca(2+)</name>
        <dbReference type="ChEBI" id="CHEBI:29108"/>
        <label>5</label>
    </ligand>
</feature>
<dbReference type="SMART" id="SM00120">
    <property type="entry name" value="HX"/>
    <property type="match status" value="4"/>
</dbReference>
<comment type="caution">
    <text evidence="16">The sequence shown here is derived from an EMBL/GenBank/DDBJ whole genome shotgun (WGS) entry which is preliminary data.</text>
</comment>
<dbReference type="GO" id="GO:0005615">
    <property type="term" value="C:extracellular space"/>
    <property type="evidence" value="ECO:0007669"/>
    <property type="project" value="TreeGrafter"/>
</dbReference>
<dbReference type="GO" id="GO:0004222">
    <property type="term" value="F:metalloendopeptidase activity"/>
    <property type="evidence" value="ECO:0007669"/>
    <property type="project" value="InterPro"/>
</dbReference>
<feature type="repeat" description="Hemopexin" evidence="13">
    <location>
        <begin position="284"/>
        <end position="334"/>
    </location>
</feature>
<dbReference type="SUPFAM" id="SSF55486">
    <property type="entry name" value="Metalloproteases ('zincins'), catalytic domain"/>
    <property type="match status" value="1"/>
</dbReference>
<evidence type="ECO:0000256" key="1">
    <source>
        <dbReference type="ARBA" id="ARBA00010370"/>
    </source>
</evidence>
<keyword evidence="7" id="KW-0482">Metalloprotease</keyword>
<dbReference type="SUPFAM" id="SSF47090">
    <property type="entry name" value="PGBD-like"/>
    <property type="match status" value="1"/>
</dbReference>
<dbReference type="GO" id="GO:0031012">
    <property type="term" value="C:extracellular matrix"/>
    <property type="evidence" value="ECO:0007669"/>
    <property type="project" value="InterPro"/>
</dbReference>
<dbReference type="InterPro" id="IPR000585">
    <property type="entry name" value="Hemopexin-like_dom"/>
</dbReference>
<keyword evidence="3 10" id="KW-0479">Metal-binding</keyword>
<feature type="binding site" evidence="11">
    <location>
        <position position="198"/>
    </location>
    <ligand>
        <name>Zn(2+)</name>
        <dbReference type="ChEBI" id="CHEBI:29105"/>
        <label>1</label>
    </ligand>
</feature>
<evidence type="ECO:0000256" key="12">
    <source>
        <dbReference type="PIRSR" id="PIRSR621190-4"/>
    </source>
</evidence>
<protein>
    <recommendedName>
        <fullName evidence="15">Peptidase metallopeptidase domain-containing protein</fullName>
    </recommendedName>
</protein>
<feature type="binding site" evidence="11">
    <location>
        <position position="174"/>
    </location>
    <ligand>
        <name>Zn(2+)</name>
        <dbReference type="ChEBI" id="CHEBI:29105"/>
        <label>1</label>
    </ligand>
</feature>
<feature type="binding site" evidence="11">
    <location>
        <position position="172"/>
    </location>
    <ligand>
        <name>Zn(2+)</name>
        <dbReference type="ChEBI" id="CHEBI:29105"/>
        <label>1</label>
    </ligand>
</feature>
<dbReference type="Pfam" id="PF00045">
    <property type="entry name" value="Hemopexin"/>
    <property type="match status" value="4"/>
</dbReference>
<comment type="cofactor">
    <cofactor evidence="11">
        <name>Ca(2+)</name>
        <dbReference type="ChEBI" id="CHEBI:29108"/>
    </cofactor>
    <text evidence="11">Can bind about 5 Ca(2+) ions per subunit.</text>
</comment>
<dbReference type="EMBL" id="AZBU02000004">
    <property type="protein sequence ID" value="TKR81132.1"/>
    <property type="molecule type" value="Genomic_DNA"/>
</dbReference>
<dbReference type="InterPro" id="IPR036365">
    <property type="entry name" value="PGBD-like_sf"/>
</dbReference>
<dbReference type="Pfam" id="PF01471">
    <property type="entry name" value="PG_binding_1"/>
    <property type="match status" value="1"/>
</dbReference>
<evidence type="ECO:0000256" key="11">
    <source>
        <dbReference type="PIRSR" id="PIRSR621190-2"/>
    </source>
</evidence>
<dbReference type="GO" id="GO:0006508">
    <property type="term" value="P:proteolysis"/>
    <property type="evidence" value="ECO:0007669"/>
    <property type="project" value="UniProtKB-KW"/>
</dbReference>
<feature type="binding site" evidence="11">
    <location>
        <position position="439"/>
    </location>
    <ligand>
        <name>Ca(2+)</name>
        <dbReference type="ChEBI" id="CHEBI:29108"/>
        <label>4</label>
    </ligand>
</feature>
<keyword evidence="4" id="KW-0677">Repeat</keyword>
<dbReference type="PANTHER" id="PTHR10201:SF309">
    <property type="entry name" value="PEPTIDASE METALLOPEPTIDASE DOMAIN-CONTAINING PROTEIN"/>
    <property type="match status" value="1"/>
</dbReference>
<keyword evidence="2" id="KW-0645">Protease</keyword>
<reference evidence="16" key="2">
    <citation type="journal article" date="2015" name="Genome Biol.">
        <title>Comparative genomics of Steinernema reveals deeply conserved gene regulatory networks.</title>
        <authorList>
            <person name="Dillman A.R."/>
            <person name="Macchietto M."/>
            <person name="Porter C.F."/>
            <person name="Rogers A."/>
            <person name="Williams B."/>
            <person name="Antoshechkin I."/>
            <person name="Lee M.M."/>
            <person name="Goodwin Z."/>
            <person name="Lu X."/>
            <person name="Lewis E.E."/>
            <person name="Goodrich-Blair H."/>
            <person name="Stock S.P."/>
            <person name="Adams B.J."/>
            <person name="Sternberg P.W."/>
            <person name="Mortazavi A."/>
        </authorList>
    </citation>
    <scope>NUCLEOTIDE SEQUENCE [LARGE SCALE GENOMIC DNA]</scope>
    <source>
        <strain evidence="16">ALL</strain>
    </source>
</reference>
<organism evidence="16">
    <name type="scientific">Steinernema carpocapsae</name>
    <name type="common">Entomopathogenic nematode</name>
    <dbReference type="NCBI Taxonomy" id="34508"/>
    <lineage>
        <taxon>Eukaryota</taxon>
        <taxon>Metazoa</taxon>
        <taxon>Ecdysozoa</taxon>
        <taxon>Nematoda</taxon>
        <taxon>Chromadorea</taxon>
        <taxon>Rhabditida</taxon>
        <taxon>Tylenchina</taxon>
        <taxon>Panagrolaimomorpha</taxon>
        <taxon>Strongyloidoidea</taxon>
        <taxon>Steinernematidae</taxon>
        <taxon>Steinernema</taxon>
    </lineage>
</organism>
<dbReference type="OrthoDB" id="406838at2759"/>
<evidence type="ECO:0000256" key="7">
    <source>
        <dbReference type="ARBA" id="ARBA00023049"/>
    </source>
</evidence>
<dbReference type="Pfam" id="PF00413">
    <property type="entry name" value="Peptidase_M10"/>
    <property type="match status" value="1"/>
</dbReference>
<evidence type="ECO:0000256" key="3">
    <source>
        <dbReference type="ARBA" id="ARBA00022723"/>
    </source>
</evidence>
<dbReference type="InterPro" id="IPR006026">
    <property type="entry name" value="Peptidase_Metallo"/>
</dbReference>
<dbReference type="InterPro" id="IPR002477">
    <property type="entry name" value="Peptidoglycan-bd-like"/>
</dbReference>
<evidence type="ECO:0000256" key="5">
    <source>
        <dbReference type="ARBA" id="ARBA00022801"/>
    </source>
</evidence>
<dbReference type="InterPro" id="IPR001818">
    <property type="entry name" value="Pept_M10_metallopeptidase"/>
</dbReference>
<dbReference type="Gene3D" id="2.110.10.10">
    <property type="entry name" value="Hemopexin-like domain"/>
    <property type="match status" value="1"/>
</dbReference>
<reference evidence="16" key="1">
    <citation type="submission" date="2013-11" db="EMBL/GenBank/DDBJ databases">
        <authorList>
            <person name="Sternberg P."/>
            <person name="Dillman A."/>
            <person name="Macchietto M."/>
        </authorList>
    </citation>
    <scope>NUCLEOTIDE SEQUENCE</scope>
    <source>
        <strain evidence="16">ALL</strain>
    </source>
</reference>
<feature type="binding site" evidence="11">
    <location>
        <position position="187"/>
    </location>
    <ligand>
        <name>Zn(2+)</name>
        <dbReference type="ChEBI" id="CHEBI:29105"/>
        <label>1</label>
    </ligand>
</feature>
<evidence type="ECO:0000313" key="16">
    <source>
        <dbReference type="EMBL" id="TKR81132.1"/>
    </source>
</evidence>
<dbReference type="InterPro" id="IPR024079">
    <property type="entry name" value="MetalloPept_cat_dom_sf"/>
</dbReference>
<dbReference type="GO" id="GO:0030198">
    <property type="term" value="P:extracellular matrix organization"/>
    <property type="evidence" value="ECO:0007669"/>
    <property type="project" value="TreeGrafter"/>
</dbReference>
<feature type="binding site" evidence="11">
    <location>
        <position position="180"/>
    </location>
    <ligand>
        <name>Ca(2+)</name>
        <dbReference type="ChEBI" id="CHEBI:29108"/>
        <label>3</label>
    </ligand>
</feature>
<feature type="modified residue" description="Phosphotyrosine; by PKDCC" evidence="12">
    <location>
        <position position="370"/>
    </location>
</feature>
<dbReference type="InterPro" id="IPR033739">
    <property type="entry name" value="M10A_MMP"/>
</dbReference>
<evidence type="ECO:0000256" key="14">
    <source>
        <dbReference type="SAM" id="SignalP"/>
    </source>
</evidence>
<evidence type="ECO:0000259" key="15">
    <source>
        <dbReference type="SMART" id="SM00235"/>
    </source>
</evidence>
<feature type="binding site" evidence="11">
    <location>
        <position position="201"/>
    </location>
    <ligand>
        <name>Ca(2+)</name>
        <dbReference type="ChEBI" id="CHEBI:29108"/>
        <label>1</label>
    </ligand>
</feature>
<feature type="repeat" description="Hemopexin" evidence="13">
    <location>
        <begin position="335"/>
        <end position="381"/>
    </location>
</feature>
<evidence type="ECO:0000256" key="10">
    <source>
        <dbReference type="PIRSR" id="PIRSR001191-2"/>
    </source>
</evidence>
<dbReference type="STRING" id="34508.A0A4U5NEQ3"/>
<dbReference type="PANTHER" id="PTHR10201">
    <property type="entry name" value="MATRIX METALLOPROTEINASE"/>
    <property type="match status" value="1"/>
</dbReference>
<dbReference type="InterPro" id="IPR036375">
    <property type="entry name" value="Hemopexin-like_dom_sf"/>
</dbReference>
<feature type="binding site" evidence="11">
    <location>
        <position position="179"/>
    </location>
    <ligand>
        <name>Ca(2+)</name>
        <dbReference type="ChEBI" id="CHEBI:29108"/>
        <label>3</label>
    </ligand>
</feature>
<dbReference type="Gene3D" id="3.40.390.10">
    <property type="entry name" value="Collagenase (Catalytic Domain)"/>
    <property type="match status" value="1"/>
</dbReference>
<feature type="repeat" description="Hemopexin" evidence="13">
    <location>
        <begin position="382"/>
        <end position="428"/>
    </location>
</feature>
<dbReference type="CDD" id="cd00094">
    <property type="entry name" value="HX"/>
    <property type="match status" value="1"/>
</dbReference>
<feature type="binding site" evidence="11">
    <location>
        <position position="194"/>
    </location>
    <ligand>
        <name>Ca(2+)</name>
        <dbReference type="ChEBI" id="CHEBI:29108"/>
        <label>2</label>
    </ligand>
</feature>
<evidence type="ECO:0000256" key="2">
    <source>
        <dbReference type="ARBA" id="ARBA00022670"/>
    </source>
</evidence>
<feature type="binding site" evidence="11">
    <location>
        <position position="292"/>
    </location>
    <ligand>
        <name>Ca(2+)</name>
        <dbReference type="ChEBI" id="CHEBI:29108"/>
        <label>4</label>
    </ligand>
</feature>
<evidence type="ECO:0000256" key="6">
    <source>
        <dbReference type="ARBA" id="ARBA00022833"/>
    </source>
</evidence>
<dbReference type="PIRSF" id="PIRSF001191">
    <property type="entry name" value="Peptidase_M10A_matrix"/>
    <property type="match status" value="1"/>
</dbReference>
<proteinExistence type="inferred from homology"/>
<evidence type="ECO:0000256" key="9">
    <source>
        <dbReference type="PIRSR" id="PIRSR001191-1"/>
    </source>
</evidence>
<feature type="binding site" evidence="11">
    <location>
        <position position="339"/>
    </location>
    <ligand>
        <name>Ca(2+)</name>
        <dbReference type="ChEBI" id="CHEBI:29108"/>
        <label>4</label>
    </ligand>
</feature>
<keyword evidence="6 10" id="KW-0862">Zinc</keyword>
<feature type="binding site" evidence="10">
    <location>
        <position position="223"/>
    </location>
    <ligand>
        <name>Zn(2+)</name>
        <dbReference type="ChEBI" id="CHEBI:29105"/>
        <label>2</label>
        <note>catalytic</note>
    </ligand>
</feature>
<feature type="active site" evidence="9">
    <location>
        <position position="224"/>
    </location>
</feature>
<comment type="similarity">
    <text evidence="1">Belongs to the peptidase M10A family.</text>
</comment>
<dbReference type="GO" id="GO:0030574">
    <property type="term" value="P:collagen catabolic process"/>
    <property type="evidence" value="ECO:0007669"/>
    <property type="project" value="TreeGrafter"/>
</dbReference>
<evidence type="ECO:0000256" key="4">
    <source>
        <dbReference type="ARBA" id="ARBA00022737"/>
    </source>
</evidence>
<name>A0A4U5NEQ3_STECR</name>
<feature type="binding site" evidence="11">
    <location>
        <position position="200"/>
    </location>
    <ligand>
        <name>Ca(2+)</name>
        <dbReference type="ChEBI" id="CHEBI:29108"/>
        <label>3</label>
    </ligand>
</feature>
<feature type="binding site" evidence="10">
    <location>
        <position position="227"/>
    </location>
    <ligand>
        <name>Zn(2+)</name>
        <dbReference type="ChEBI" id="CHEBI:29105"/>
        <label>2</label>
        <note>catalytic</note>
    </ligand>
</feature>
<dbReference type="AlphaFoldDB" id="A0A4U5NEQ3"/>
<accession>A0A4U5NEQ3</accession>
<feature type="signal peptide" evidence="14">
    <location>
        <begin position="1"/>
        <end position="23"/>
    </location>
</feature>
<dbReference type="PROSITE" id="PS51642">
    <property type="entry name" value="HEMOPEXIN_2"/>
    <property type="match status" value="4"/>
</dbReference>
<reference evidence="16" key="3">
    <citation type="journal article" date="2019" name="G3 (Bethesda)">
        <title>Hybrid Assembly of the Genome of the Entomopathogenic Nematode Steinernema carpocapsae Identifies the X-Chromosome.</title>
        <authorList>
            <person name="Serra L."/>
            <person name="Macchietto M."/>
            <person name="Macias-Munoz A."/>
            <person name="McGill C.J."/>
            <person name="Rodriguez I.M."/>
            <person name="Rodriguez B."/>
            <person name="Murad R."/>
            <person name="Mortazavi A."/>
        </authorList>
    </citation>
    <scope>NUCLEOTIDE SEQUENCE</scope>
    <source>
        <strain evidence="16">ALL</strain>
    </source>
</reference>
<comment type="cofactor">
    <cofactor evidence="11">
        <name>Zn(2+)</name>
        <dbReference type="ChEBI" id="CHEBI:29105"/>
    </cofactor>
    <text evidence="11">Binds 2 Zn(2+) ions per subunit.</text>
</comment>
<evidence type="ECO:0000256" key="8">
    <source>
        <dbReference type="ARBA" id="ARBA00023145"/>
    </source>
</evidence>
<feature type="binding site" description="in inhibited form" evidence="11">
    <location>
        <position position="90"/>
    </location>
    <ligand>
        <name>Zn(2+)</name>
        <dbReference type="ChEBI" id="CHEBI:29105"/>
        <label>2</label>
        <note>catalytic</note>
    </ligand>
</feature>
<gene>
    <name evidence="16" type="ORF">L596_015061</name>
</gene>
<dbReference type="PRINTS" id="PR00138">
    <property type="entry name" value="MATRIXIN"/>
</dbReference>
<keyword evidence="14" id="KW-0732">Signal</keyword>
<dbReference type="CDD" id="cd04278">
    <property type="entry name" value="ZnMc_MMP"/>
    <property type="match status" value="1"/>
</dbReference>
<dbReference type="InterPro" id="IPR018487">
    <property type="entry name" value="Hemopexin-like_repeat"/>
</dbReference>
<dbReference type="InterPro" id="IPR021190">
    <property type="entry name" value="Pept_M10A"/>
</dbReference>
<keyword evidence="11" id="KW-0106">Calcium</keyword>